<dbReference type="HOGENOM" id="CLU_2649325_0_0_9"/>
<name>A4IJR4_GEOTN</name>
<evidence type="ECO:0000313" key="3">
    <source>
        <dbReference type="Proteomes" id="UP000001578"/>
    </source>
</evidence>
<gene>
    <name evidence="2" type="ordered locus">GTNG_0184</name>
</gene>
<evidence type="ECO:0000256" key="1">
    <source>
        <dbReference type="SAM" id="Phobius"/>
    </source>
</evidence>
<sequence>MNMKNPFDEERRMNMKQILLNLLVLLGGLVGGLIVSIVVIDVSYQWFGVSFGSLILLLPVVCAVIALTMFRRKWKE</sequence>
<dbReference type="AlphaFoldDB" id="A4IJR4"/>
<evidence type="ECO:0000313" key="2">
    <source>
        <dbReference type="EMBL" id="ABO65568.1"/>
    </source>
</evidence>
<dbReference type="Proteomes" id="UP000001578">
    <property type="component" value="Chromosome"/>
</dbReference>
<organism evidence="2 3">
    <name type="scientific">Geobacillus thermodenitrificans (strain NG80-2)</name>
    <dbReference type="NCBI Taxonomy" id="420246"/>
    <lineage>
        <taxon>Bacteria</taxon>
        <taxon>Bacillati</taxon>
        <taxon>Bacillota</taxon>
        <taxon>Bacilli</taxon>
        <taxon>Bacillales</taxon>
        <taxon>Anoxybacillaceae</taxon>
        <taxon>Geobacillus</taxon>
    </lineage>
</organism>
<proteinExistence type="predicted"/>
<accession>A4IJR4</accession>
<feature type="transmembrane region" description="Helical" evidence="1">
    <location>
        <begin position="46"/>
        <end position="70"/>
    </location>
</feature>
<dbReference type="EMBL" id="CP000557">
    <property type="protein sequence ID" value="ABO65568.1"/>
    <property type="molecule type" value="Genomic_DNA"/>
</dbReference>
<keyword evidence="1" id="KW-0472">Membrane</keyword>
<keyword evidence="1" id="KW-0812">Transmembrane</keyword>
<keyword evidence="1" id="KW-1133">Transmembrane helix</keyword>
<protein>
    <submittedName>
        <fullName evidence="2">Uncharacterized protein</fullName>
    </submittedName>
</protein>
<dbReference type="KEGG" id="gtn:GTNG_0184"/>
<reference evidence="2 3" key="1">
    <citation type="journal article" date="2007" name="Proc. Natl. Acad. Sci. U.S.A.">
        <title>Genome and proteome of long-chain alkane degrading Geobacillus thermodenitrificans NG80-2 isolated from a deep-subsurface oil reservoir.</title>
        <authorList>
            <person name="Feng L."/>
            <person name="Wang W."/>
            <person name="Cheng J."/>
            <person name="Ren Y."/>
            <person name="Zhao G."/>
            <person name="Gao C."/>
            <person name="Tang Y."/>
            <person name="Liu X."/>
            <person name="Han W."/>
            <person name="Peng X."/>
            <person name="Liu R."/>
            <person name="Wang L."/>
        </authorList>
    </citation>
    <scope>NUCLEOTIDE SEQUENCE [LARGE SCALE GENOMIC DNA]</scope>
    <source>
        <strain evidence="2 3">NG80-2</strain>
    </source>
</reference>
<feature type="transmembrane region" description="Helical" evidence="1">
    <location>
        <begin position="20"/>
        <end position="40"/>
    </location>
</feature>